<evidence type="ECO:0000313" key="1">
    <source>
        <dbReference type="EMBL" id="ANE46696.1"/>
    </source>
</evidence>
<name>A0A172TIB1_9BACL</name>
<proteinExistence type="predicted"/>
<dbReference type="Proteomes" id="UP000076927">
    <property type="component" value="Chromosome"/>
</dbReference>
<protein>
    <submittedName>
        <fullName evidence="1">Uncharacterized protein</fullName>
    </submittedName>
</protein>
<sequence length="113" mass="13227">MKKIYSNAQREYLAAKELFEKTSKVMEAKIQNITLIREIQQNEMEKLVLETGFHGAFQSLTDAENALIDWSHIAIREEKEYKENVEHFQNMYANLHTNPQARATIIDLAMKLK</sequence>
<keyword evidence="2" id="KW-1185">Reference proteome</keyword>
<dbReference type="PATRIC" id="fig|1178515.4.peg.2188"/>
<reference evidence="1 2" key="1">
    <citation type="submission" date="2015-01" db="EMBL/GenBank/DDBJ databases">
        <title>Paenibacillus swuensis/DY6/whole genome sequencing.</title>
        <authorList>
            <person name="Kim M.K."/>
            <person name="Srinivasan S."/>
            <person name="Lee J.-J."/>
        </authorList>
    </citation>
    <scope>NUCLEOTIDE SEQUENCE [LARGE SCALE GENOMIC DNA]</scope>
    <source>
        <strain evidence="1 2">DY6</strain>
    </source>
</reference>
<evidence type="ECO:0000313" key="2">
    <source>
        <dbReference type="Proteomes" id="UP000076927"/>
    </source>
</evidence>
<accession>A0A172TIB1</accession>
<gene>
    <name evidence="1" type="ORF">SY83_10900</name>
</gene>
<organism evidence="1 2">
    <name type="scientific">Paenibacillus swuensis</name>
    <dbReference type="NCBI Taxonomy" id="1178515"/>
    <lineage>
        <taxon>Bacteria</taxon>
        <taxon>Bacillati</taxon>
        <taxon>Bacillota</taxon>
        <taxon>Bacilli</taxon>
        <taxon>Bacillales</taxon>
        <taxon>Paenibacillaceae</taxon>
        <taxon>Paenibacillus</taxon>
    </lineage>
</organism>
<dbReference type="KEGG" id="pswu:SY83_10900"/>
<dbReference type="RefSeq" id="WP_068606413.1">
    <property type="nucleotide sequence ID" value="NZ_CP011388.1"/>
</dbReference>
<dbReference type="AlphaFoldDB" id="A0A172TIB1"/>
<dbReference type="STRING" id="1178515.SY83_10900"/>
<dbReference type="EMBL" id="CP011388">
    <property type="protein sequence ID" value="ANE46696.1"/>
    <property type="molecule type" value="Genomic_DNA"/>
</dbReference>
<dbReference type="OrthoDB" id="2652450at2"/>